<proteinExistence type="predicted"/>
<accession>V7B8D3</accession>
<name>V7B8D3_PHAVU</name>
<evidence type="ECO:0000256" key="1">
    <source>
        <dbReference type="SAM" id="Phobius"/>
    </source>
</evidence>
<keyword evidence="1" id="KW-1133">Transmembrane helix</keyword>
<reference evidence="3" key="1">
    <citation type="journal article" date="2014" name="Nat. Genet.">
        <title>A reference genome for common bean and genome-wide analysis of dual domestications.</title>
        <authorList>
            <person name="Schmutz J."/>
            <person name="McClean P.E."/>
            <person name="Mamidi S."/>
            <person name="Wu G.A."/>
            <person name="Cannon S.B."/>
            <person name="Grimwood J."/>
            <person name="Jenkins J."/>
            <person name="Shu S."/>
            <person name="Song Q."/>
            <person name="Chavarro C."/>
            <person name="Torres-Torres M."/>
            <person name="Geffroy V."/>
            <person name="Moghaddam S.M."/>
            <person name="Gao D."/>
            <person name="Abernathy B."/>
            <person name="Barry K."/>
            <person name="Blair M."/>
            <person name="Brick M.A."/>
            <person name="Chovatia M."/>
            <person name="Gepts P."/>
            <person name="Goodstein D.M."/>
            <person name="Gonzales M."/>
            <person name="Hellsten U."/>
            <person name="Hyten D.L."/>
            <person name="Jia G."/>
            <person name="Kelly J.D."/>
            <person name="Kudrna D."/>
            <person name="Lee R."/>
            <person name="Richard M.M."/>
            <person name="Miklas P.N."/>
            <person name="Osorno J.M."/>
            <person name="Rodrigues J."/>
            <person name="Thareau V."/>
            <person name="Urrea C.A."/>
            <person name="Wang M."/>
            <person name="Yu Y."/>
            <person name="Zhang M."/>
            <person name="Wing R.A."/>
            <person name="Cregan P.B."/>
            <person name="Rokhsar D.S."/>
            <person name="Jackson S.A."/>
        </authorList>
    </citation>
    <scope>NUCLEOTIDE SEQUENCE [LARGE SCALE GENOMIC DNA]</scope>
    <source>
        <strain evidence="3">cv. G19833</strain>
    </source>
</reference>
<dbReference type="EMBL" id="CM002295">
    <property type="protein sequence ID" value="ESW14094.1"/>
    <property type="molecule type" value="Genomic_DNA"/>
</dbReference>
<keyword evidence="1" id="KW-0472">Membrane</keyword>
<organism evidence="2 3">
    <name type="scientific">Phaseolus vulgaris</name>
    <name type="common">Kidney bean</name>
    <name type="synonym">French bean</name>
    <dbReference type="NCBI Taxonomy" id="3885"/>
    <lineage>
        <taxon>Eukaryota</taxon>
        <taxon>Viridiplantae</taxon>
        <taxon>Streptophyta</taxon>
        <taxon>Embryophyta</taxon>
        <taxon>Tracheophyta</taxon>
        <taxon>Spermatophyta</taxon>
        <taxon>Magnoliopsida</taxon>
        <taxon>eudicotyledons</taxon>
        <taxon>Gunneridae</taxon>
        <taxon>Pentapetalae</taxon>
        <taxon>rosids</taxon>
        <taxon>fabids</taxon>
        <taxon>Fabales</taxon>
        <taxon>Fabaceae</taxon>
        <taxon>Papilionoideae</taxon>
        <taxon>50 kb inversion clade</taxon>
        <taxon>NPAAA clade</taxon>
        <taxon>indigoferoid/millettioid clade</taxon>
        <taxon>Phaseoleae</taxon>
        <taxon>Phaseolus</taxon>
    </lineage>
</organism>
<gene>
    <name evidence="2" type="ORF">PHAVU_008G252700g</name>
</gene>
<evidence type="ECO:0000313" key="3">
    <source>
        <dbReference type="Proteomes" id="UP000000226"/>
    </source>
</evidence>
<sequence>MGPLQVTFLPLAPPITCNWPSNSLNPSSCITLWIAPLSFVFLLFSTAHNSSLTSLGQLRQGTTFPFVPIKCCFPLVIPPIIIFLQLITKNLICIIFHDRRVVFPS</sequence>
<dbReference type="Proteomes" id="UP000000226">
    <property type="component" value="Chromosome 8"/>
</dbReference>
<evidence type="ECO:0000313" key="2">
    <source>
        <dbReference type="EMBL" id="ESW14094.1"/>
    </source>
</evidence>
<keyword evidence="3" id="KW-1185">Reference proteome</keyword>
<protein>
    <submittedName>
        <fullName evidence="2">Uncharacterized protein</fullName>
    </submittedName>
</protein>
<dbReference type="AlphaFoldDB" id="V7B8D3"/>
<feature type="transmembrane region" description="Helical" evidence="1">
    <location>
        <begin position="67"/>
        <end position="87"/>
    </location>
</feature>
<keyword evidence="1" id="KW-0812">Transmembrane</keyword>
<dbReference type="Gramene" id="ESW14094">
    <property type="protein sequence ID" value="ESW14094"/>
    <property type="gene ID" value="PHAVU_008G252700g"/>
</dbReference>
<feature type="transmembrane region" description="Helical" evidence="1">
    <location>
        <begin position="30"/>
        <end position="47"/>
    </location>
</feature>